<feature type="transmembrane region" description="Helical" evidence="1">
    <location>
        <begin position="41"/>
        <end position="61"/>
    </location>
</feature>
<keyword evidence="1" id="KW-0812">Transmembrane</keyword>
<dbReference type="EMBL" id="CATWFT010000004">
    <property type="protein sequence ID" value="CAJ0723319.1"/>
    <property type="molecule type" value="Genomic_DNA"/>
</dbReference>
<sequence length="398" mass="44161">MSFFNGNRFQSWFRFLAIVGIFSIYYLYYLTDFKDGEVDSVPAYIGVAKLAAFGIFMFWLMPFRVVARYKDDVLLVYFFSLCAVSYGVALLAGFDHPTALFVNALIFLPVLFSSRMTERGILSVFKIIKWIVLVQCLAGFILRYLGIDLWTGGAVSGGVGNPSSFGLLCCVSYLYVDAIEKRGAVEISEKLVFALGALATNSVFSLLTMAGIVFLVETKNKRLAFLIVCAIPMLIVAGFAIFKAEAAGEPSFLVHKILAVLNFVGLVDYEVTAGITGGRIADHLNLLAGYVETPSAMLWGHLNSTVYRAADSQYVSFLASFGVPITLMFVLINLKVYVSAWRKMSPEHVFLRNCLLIFILNFFVNRILDYFPMTFIYMMVVIGLSNAAIVSLPSRVQS</sequence>
<feature type="transmembrane region" description="Helical" evidence="1">
    <location>
        <begin position="12"/>
        <end position="29"/>
    </location>
</feature>
<name>A0ABM9ILG3_RALPI</name>
<evidence type="ECO:0000313" key="3">
    <source>
        <dbReference type="Proteomes" id="UP001189303"/>
    </source>
</evidence>
<feature type="transmembrane region" description="Helical" evidence="1">
    <location>
        <begin position="98"/>
        <end position="115"/>
    </location>
</feature>
<protein>
    <recommendedName>
        <fullName evidence="4">O-antigen polymerase</fullName>
    </recommendedName>
</protein>
<dbReference type="RefSeq" id="WP_103519402.1">
    <property type="nucleotide sequence ID" value="NZ_CATWFT010000004.1"/>
</dbReference>
<feature type="transmembrane region" description="Helical" evidence="1">
    <location>
        <begin position="127"/>
        <end position="146"/>
    </location>
</feature>
<dbReference type="Proteomes" id="UP001189303">
    <property type="component" value="Unassembled WGS sequence"/>
</dbReference>
<evidence type="ECO:0008006" key="4">
    <source>
        <dbReference type="Google" id="ProtNLM"/>
    </source>
</evidence>
<keyword evidence="1" id="KW-1133">Transmembrane helix</keyword>
<reference evidence="2 3" key="1">
    <citation type="submission" date="2023-07" db="EMBL/GenBank/DDBJ databases">
        <authorList>
            <person name="Peeters C."/>
        </authorList>
    </citation>
    <scope>NUCLEOTIDE SEQUENCE [LARGE SCALE GENOMIC DNA]</scope>
    <source>
        <strain evidence="2 3">R-38712</strain>
    </source>
</reference>
<feature type="transmembrane region" description="Helical" evidence="1">
    <location>
        <begin position="223"/>
        <end position="242"/>
    </location>
</feature>
<feature type="transmembrane region" description="Helical" evidence="1">
    <location>
        <begin position="374"/>
        <end position="392"/>
    </location>
</feature>
<evidence type="ECO:0000256" key="1">
    <source>
        <dbReference type="SAM" id="Phobius"/>
    </source>
</evidence>
<accession>A0ABM9ILG3</accession>
<keyword evidence="3" id="KW-1185">Reference proteome</keyword>
<proteinExistence type="predicted"/>
<feature type="transmembrane region" description="Helical" evidence="1">
    <location>
        <begin position="191"/>
        <end position="216"/>
    </location>
</feature>
<feature type="transmembrane region" description="Helical" evidence="1">
    <location>
        <begin position="314"/>
        <end position="338"/>
    </location>
</feature>
<evidence type="ECO:0000313" key="2">
    <source>
        <dbReference type="EMBL" id="CAJ0723319.1"/>
    </source>
</evidence>
<keyword evidence="1" id="KW-0472">Membrane</keyword>
<comment type="caution">
    <text evidence="2">The sequence shown here is derived from an EMBL/GenBank/DDBJ whole genome shotgun (WGS) entry which is preliminary data.</text>
</comment>
<gene>
    <name evidence="2" type="ORF">R38712_01867</name>
</gene>
<feature type="transmembrane region" description="Helical" evidence="1">
    <location>
        <begin position="350"/>
        <end position="368"/>
    </location>
</feature>
<feature type="transmembrane region" description="Helical" evidence="1">
    <location>
        <begin position="73"/>
        <end position="92"/>
    </location>
</feature>
<organism evidence="2 3">
    <name type="scientific">Ralstonia pickettii</name>
    <name type="common">Burkholderia pickettii</name>
    <dbReference type="NCBI Taxonomy" id="329"/>
    <lineage>
        <taxon>Bacteria</taxon>
        <taxon>Pseudomonadati</taxon>
        <taxon>Pseudomonadota</taxon>
        <taxon>Betaproteobacteria</taxon>
        <taxon>Burkholderiales</taxon>
        <taxon>Burkholderiaceae</taxon>
        <taxon>Ralstonia</taxon>
    </lineage>
</organism>